<dbReference type="InterPro" id="IPR006439">
    <property type="entry name" value="HAD-SF_hydro_IA"/>
</dbReference>
<evidence type="ECO:0000313" key="5">
    <source>
        <dbReference type="EMBL" id="ANS69059.1"/>
    </source>
</evidence>
<dbReference type="GO" id="GO:0046872">
    <property type="term" value="F:metal ion binding"/>
    <property type="evidence" value="ECO:0007669"/>
    <property type="project" value="UniProtKB-KW"/>
</dbReference>
<dbReference type="InterPro" id="IPR023198">
    <property type="entry name" value="PGP-like_dom2"/>
</dbReference>
<organism evidence="5 6">
    <name type="scientific">Streptomyces lincolnensis</name>
    <dbReference type="NCBI Taxonomy" id="1915"/>
    <lineage>
        <taxon>Bacteria</taxon>
        <taxon>Bacillati</taxon>
        <taxon>Actinomycetota</taxon>
        <taxon>Actinomycetes</taxon>
        <taxon>Kitasatosporales</taxon>
        <taxon>Streptomycetaceae</taxon>
        <taxon>Streptomyces</taxon>
    </lineage>
</organism>
<dbReference type="Gene3D" id="1.10.150.240">
    <property type="entry name" value="Putative phosphatase, domain 2"/>
    <property type="match status" value="1"/>
</dbReference>
<dbReference type="NCBIfam" id="TIGR01509">
    <property type="entry name" value="HAD-SF-IA-v3"/>
    <property type="match status" value="1"/>
</dbReference>
<dbReference type="Gene3D" id="3.40.50.1000">
    <property type="entry name" value="HAD superfamily/HAD-like"/>
    <property type="match status" value="1"/>
</dbReference>
<dbReference type="PANTHER" id="PTHR46193:SF10">
    <property type="entry name" value="6-PHOSPHOGLUCONATE PHOSPHATASE"/>
    <property type="match status" value="1"/>
</dbReference>
<dbReference type="EMBL" id="CP016438">
    <property type="protein sequence ID" value="ANS69059.1"/>
    <property type="molecule type" value="Genomic_DNA"/>
</dbReference>
<comment type="similarity">
    <text evidence="2">Belongs to the HAD-like hydrolase superfamily. CbbY/CbbZ/Gph/YieH family.</text>
</comment>
<keyword evidence="6" id="KW-1185">Reference proteome</keyword>
<name>A0A1B1MKD5_STRLN</name>
<keyword evidence="3" id="KW-0479">Metal-binding</keyword>
<dbReference type="SFLD" id="SFLDG01129">
    <property type="entry name" value="C1.5:_HAD__Beta-PGM__Phosphata"/>
    <property type="match status" value="1"/>
</dbReference>
<dbReference type="PANTHER" id="PTHR46193">
    <property type="entry name" value="6-PHOSPHOGLUCONATE PHOSPHATASE"/>
    <property type="match status" value="1"/>
</dbReference>
<dbReference type="Pfam" id="PF00702">
    <property type="entry name" value="Hydrolase"/>
    <property type="match status" value="1"/>
</dbReference>
<dbReference type="Proteomes" id="UP000092598">
    <property type="component" value="Chromosome"/>
</dbReference>
<dbReference type="AlphaFoldDB" id="A0A1B1MKD5"/>
<evidence type="ECO:0000256" key="4">
    <source>
        <dbReference type="ARBA" id="ARBA00022842"/>
    </source>
</evidence>
<reference evidence="5 6" key="1">
    <citation type="submission" date="2016-07" db="EMBL/GenBank/DDBJ databases">
        <title>Enhancement of antibiotic productionsby engineered nitrateutilization in actinobacteria.</title>
        <authorList>
            <person name="Meng S.C."/>
        </authorList>
    </citation>
    <scope>NUCLEOTIDE SEQUENCE [LARGE SCALE GENOMIC DNA]</scope>
    <source>
        <strain evidence="5 6">NRRL 2936</strain>
    </source>
</reference>
<dbReference type="PATRIC" id="fig|1915.4.peg.7538"/>
<proteinExistence type="inferred from homology"/>
<evidence type="ECO:0000313" key="6">
    <source>
        <dbReference type="Proteomes" id="UP000092598"/>
    </source>
</evidence>
<dbReference type="STRING" id="1915.SLINC_6835"/>
<keyword evidence="5" id="KW-0378">Hydrolase</keyword>
<gene>
    <name evidence="5" type="ORF">SLINC_6835</name>
</gene>
<sequence>MIFDCDGVLVDSETLSAQVMRTMAREYGASFTGDSALAFIQGRKVAEWTAELSEMVGRELPEGFVPEFRKRCTDAFDRDLVAIDGIEDVLTAMDPPFCCASSAPMQKIRHVLGHTGLLRFFPEDRLYSAYEVKVWKPDPGLFLHAAARHGVAPERCAVVEDSAPGVRAGIRAGMTVFAYAPDGAPAVDEATVDAVAVDEAAGTPGRAEEPRNPVTSFTSMRELPALLRRWRSTLPDHTSPPLAPLEGMP</sequence>
<dbReference type="SUPFAM" id="SSF56784">
    <property type="entry name" value="HAD-like"/>
    <property type="match status" value="1"/>
</dbReference>
<dbReference type="KEGG" id="sls:SLINC_6835"/>
<dbReference type="SFLD" id="SFLDS00003">
    <property type="entry name" value="Haloacid_Dehalogenase"/>
    <property type="match status" value="1"/>
</dbReference>
<evidence type="ECO:0000256" key="2">
    <source>
        <dbReference type="ARBA" id="ARBA00006171"/>
    </source>
</evidence>
<dbReference type="InterPro" id="IPR051600">
    <property type="entry name" value="Beta-PGM-like"/>
</dbReference>
<dbReference type="InterPro" id="IPR036412">
    <property type="entry name" value="HAD-like_sf"/>
</dbReference>
<evidence type="ECO:0000256" key="1">
    <source>
        <dbReference type="ARBA" id="ARBA00001946"/>
    </source>
</evidence>
<evidence type="ECO:0000256" key="3">
    <source>
        <dbReference type="ARBA" id="ARBA00022723"/>
    </source>
</evidence>
<dbReference type="CDD" id="cd07526">
    <property type="entry name" value="HAD_BPGM_like"/>
    <property type="match status" value="1"/>
</dbReference>
<dbReference type="InterPro" id="IPR023214">
    <property type="entry name" value="HAD_sf"/>
</dbReference>
<accession>A0A1B1MKD5</accession>
<keyword evidence="4" id="KW-0460">Magnesium</keyword>
<protein>
    <submittedName>
        <fullName evidence="5">HAD-superfamily hydrolase, subfamily IA, variant 3</fullName>
    </submittedName>
</protein>
<comment type="cofactor">
    <cofactor evidence="1">
        <name>Mg(2+)</name>
        <dbReference type="ChEBI" id="CHEBI:18420"/>
    </cofactor>
</comment>
<dbReference type="GO" id="GO:0016787">
    <property type="term" value="F:hydrolase activity"/>
    <property type="evidence" value="ECO:0007669"/>
    <property type="project" value="UniProtKB-KW"/>
</dbReference>